<accession>A0A6L2KG79</accession>
<evidence type="ECO:0000313" key="3">
    <source>
        <dbReference type="EMBL" id="GEU46985.1"/>
    </source>
</evidence>
<comment type="caution">
    <text evidence="3">The sequence shown here is derived from an EMBL/GenBank/DDBJ whole genome shotgun (WGS) entry which is preliminary data.</text>
</comment>
<sequence>MVQKVKASDASSGEKDCSMIVSDKRNDQEPMVEVSYTAEYNVFAVETKHFGQPESINNTCVGENVDSNVIPDSSDMCDNKIQTGQNAKDEHDALSNLIANLTLDTKENKKILKQLKKAYASLTQELKECKSNLEESNTTRDCCLIALQCKQIELEKYMDFNDRTGDYDKLEQQMKNDTGCKEKESTVFLKEREQYFEIPYLKAQLQDKNIAISELKKLIEKIKEKGVDTNSKKQSILGKPPLQPIRNKPMSPRESVGSNDIIHSYYLEEAKKKAQLQKDKALNTKPSVQQSARLPNTANVMNGNPSRVNLKQLCGRYKRWCCSLIPAESDSSPHAHAQATKTYIWHQDSKIKKAQYEHVGQDTISQDGKDDKDLKDKDLKISELKSKSKTKGSRSKITQHEGTSLQRDKDLKISELKSKSKRKGSRSKITQHKEQAYNEVKTKNKTQEHKVKAIIRNLRPRYDLNMEAQNLSKTKLRGRLLA</sequence>
<gene>
    <name evidence="3" type="ORF">Tci_018963</name>
</gene>
<feature type="region of interest" description="Disordered" evidence="2">
    <location>
        <begin position="282"/>
        <end position="305"/>
    </location>
</feature>
<dbReference type="EMBL" id="BKCJ010002205">
    <property type="protein sequence ID" value="GEU46985.1"/>
    <property type="molecule type" value="Genomic_DNA"/>
</dbReference>
<evidence type="ECO:0000256" key="1">
    <source>
        <dbReference type="SAM" id="Coils"/>
    </source>
</evidence>
<keyword evidence="1" id="KW-0175">Coiled coil</keyword>
<feature type="region of interest" description="Disordered" evidence="2">
    <location>
        <begin position="384"/>
        <end position="409"/>
    </location>
</feature>
<feature type="region of interest" description="Disordered" evidence="2">
    <location>
        <begin position="229"/>
        <end position="256"/>
    </location>
</feature>
<evidence type="ECO:0000256" key="2">
    <source>
        <dbReference type="SAM" id="MobiDB-lite"/>
    </source>
</evidence>
<reference evidence="3" key="1">
    <citation type="journal article" date="2019" name="Sci. Rep.">
        <title>Draft genome of Tanacetum cinerariifolium, the natural source of mosquito coil.</title>
        <authorList>
            <person name="Yamashiro T."/>
            <person name="Shiraishi A."/>
            <person name="Satake H."/>
            <person name="Nakayama K."/>
        </authorList>
    </citation>
    <scope>NUCLEOTIDE SEQUENCE</scope>
</reference>
<feature type="coiled-coil region" evidence="1">
    <location>
        <begin position="112"/>
        <end position="139"/>
    </location>
</feature>
<protein>
    <submittedName>
        <fullName evidence="3">Uncharacterized protein</fullName>
    </submittedName>
</protein>
<name>A0A6L2KG79_TANCI</name>
<feature type="compositionally biased region" description="Polar residues" evidence="2">
    <location>
        <begin position="284"/>
        <end position="305"/>
    </location>
</feature>
<proteinExistence type="predicted"/>
<dbReference type="AlphaFoldDB" id="A0A6L2KG79"/>
<organism evidence="3">
    <name type="scientific">Tanacetum cinerariifolium</name>
    <name type="common">Dalmatian daisy</name>
    <name type="synonym">Chrysanthemum cinerariifolium</name>
    <dbReference type="NCBI Taxonomy" id="118510"/>
    <lineage>
        <taxon>Eukaryota</taxon>
        <taxon>Viridiplantae</taxon>
        <taxon>Streptophyta</taxon>
        <taxon>Embryophyta</taxon>
        <taxon>Tracheophyta</taxon>
        <taxon>Spermatophyta</taxon>
        <taxon>Magnoliopsida</taxon>
        <taxon>eudicotyledons</taxon>
        <taxon>Gunneridae</taxon>
        <taxon>Pentapetalae</taxon>
        <taxon>asterids</taxon>
        <taxon>campanulids</taxon>
        <taxon>Asterales</taxon>
        <taxon>Asteraceae</taxon>
        <taxon>Asteroideae</taxon>
        <taxon>Anthemideae</taxon>
        <taxon>Anthemidinae</taxon>
        <taxon>Tanacetum</taxon>
    </lineage>
</organism>